<gene>
    <name evidence="2" type="ORF">PIB30_072241</name>
</gene>
<feature type="region of interest" description="Disordered" evidence="1">
    <location>
        <begin position="1"/>
        <end position="26"/>
    </location>
</feature>
<proteinExistence type="predicted"/>
<evidence type="ECO:0000256" key="1">
    <source>
        <dbReference type="SAM" id="MobiDB-lite"/>
    </source>
</evidence>
<sequence>MHFTPHPLSRQKPQLRPSPTSVLPPPPLRLHYSSLPSFVAARSVATSVLRRRTLRRRSLSRCSLGKAYIRVVVGVLSVNPSALPPSPLLPRRTLYRRAALRKPSSVPPLRETLGPLISELIAQP</sequence>
<evidence type="ECO:0000313" key="3">
    <source>
        <dbReference type="Proteomes" id="UP001341840"/>
    </source>
</evidence>
<name>A0ABU6VP09_9FABA</name>
<organism evidence="2 3">
    <name type="scientific">Stylosanthes scabra</name>
    <dbReference type="NCBI Taxonomy" id="79078"/>
    <lineage>
        <taxon>Eukaryota</taxon>
        <taxon>Viridiplantae</taxon>
        <taxon>Streptophyta</taxon>
        <taxon>Embryophyta</taxon>
        <taxon>Tracheophyta</taxon>
        <taxon>Spermatophyta</taxon>
        <taxon>Magnoliopsida</taxon>
        <taxon>eudicotyledons</taxon>
        <taxon>Gunneridae</taxon>
        <taxon>Pentapetalae</taxon>
        <taxon>rosids</taxon>
        <taxon>fabids</taxon>
        <taxon>Fabales</taxon>
        <taxon>Fabaceae</taxon>
        <taxon>Papilionoideae</taxon>
        <taxon>50 kb inversion clade</taxon>
        <taxon>dalbergioids sensu lato</taxon>
        <taxon>Dalbergieae</taxon>
        <taxon>Pterocarpus clade</taxon>
        <taxon>Stylosanthes</taxon>
    </lineage>
</organism>
<keyword evidence="3" id="KW-1185">Reference proteome</keyword>
<comment type="caution">
    <text evidence="2">The sequence shown here is derived from an EMBL/GenBank/DDBJ whole genome shotgun (WGS) entry which is preliminary data.</text>
</comment>
<dbReference type="Proteomes" id="UP001341840">
    <property type="component" value="Unassembled WGS sequence"/>
</dbReference>
<evidence type="ECO:0000313" key="2">
    <source>
        <dbReference type="EMBL" id="MED6174779.1"/>
    </source>
</evidence>
<reference evidence="2 3" key="1">
    <citation type="journal article" date="2023" name="Plants (Basel)">
        <title>Bridging the Gap: Combining Genomics and Transcriptomics Approaches to Understand Stylosanthes scabra, an Orphan Legume from the Brazilian Caatinga.</title>
        <authorList>
            <person name="Ferreira-Neto J.R.C."/>
            <person name="da Silva M.D."/>
            <person name="Binneck E."/>
            <person name="de Melo N.F."/>
            <person name="da Silva R.H."/>
            <person name="de Melo A.L.T.M."/>
            <person name="Pandolfi V."/>
            <person name="Bustamante F.O."/>
            <person name="Brasileiro-Vidal A.C."/>
            <person name="Benko-Iseppon A.M."/>
        </authorList>
    </citation>
    <scope>NUCLEOTIDE SEQUENCE [LARGE SCALE GENOMIC DNA]</scope>
    <source>
        <tissue evidence="2">Leaves</tissue>
    </source>
</reference>
<protein>
    <submittedName>
        <fullName evidence="2">Uncharacterized protein</fullName>
    </submittedName>
</protein>
<accession>A0ABU6VP09</accession>
<dbReference type="EMBL" id="JASCZI010151886">
    <property type="protein sequence ID" value="MED6174779.1"/>
    <property type="molecule type" value="Genomic_DNA"/>
</dbReference>